<evidence type="ECO:0000256" key="4">
    <source>
        <dbReference type="ARBA" id="ARBA00022989"/>
    </source>
</evidence>
<evidence type="ECO:0000256" key="1">
    <source>
        <dbReference type="ARBA" id="ARBA00004651"/>
    </source>
</evidence>
<comment type="similarity">
    <text evidence="6">Belongs to the TVP38/TMEM64 family.</text>
</comment>
<feature type="transmembrane region" description="Helical" evidence="6">
    <location>
        <begin position="73"/>
        <end position="102"/>
    </location>
</feature>
<comment type="caution">
    <text evidence="8">The sequence shown here is derived from an EMBL/GenBank/DDBJ whole genome shotgun (WGS) entry which is preliminary data.</text>
</comment>
<evidence type="ECO:0000256" key="2">
    <source>
        <dbReference type="ARBA" id="ARBA00022475"/>
    </source>
</evidence>
<reference evidence="9" key="1">
    <citation type="journal article" date="2019" name="Int. J. Syst. Evol. Microbiol.">
        <title>The Global Catalogue of Microorganisms (GCM) 10K type strain sequencing project: providing services to taxonomists for standard genome sequencing and annotation.</title>
        <authorList>
            <consortium name="The Broad Institute Genomics Platform"/>
            <consortium name="The Broad Institute Genome Sequencing Center for Infectious Disease"/>
            <person name="Wu L."/>
            <person name="Ma J."/>
        </authorList>
    </citation>
    <scope>NUCLEOTIDE SEQUENCE [LARGE SCALE GENOMIC DNA]</scope>
    <source>
        <strain evidence="9">KACC 11904</strain>
    </source>
</reference>
<feature type="transmembrane region" description="Helical" evidence="6">
    <location>
        <begin position="192"/>
        <end position="209"/>
    </location>
</feature>
<evidence type="ECO:0000256" key="6">
    <source>
        <dbReference type="RuleBase" id="RU366058"/>
    </source>
</evidence>
<dbReference type="InterPro" id="IPR015414">
    <property type="entry name" value="TMEM64"/>
</dbReference>
<dbReference type="PROSITE" id="PS51257">
    <property type="entry name" value="PROKAR_LIPOPROTEIN"/>
    <property type="match status" value="1"/>
</dbReference>
<keyword evidence="9" id="KW-1185">Reference proteome</keyword>
<dbReference type="Proteomes" id="UP001596044">
    <property type="component" value="Unassembled WGS sequence"/>
</dbReference>
<keyword evidence="5 6" id="KW-0472">Membrane</keyword>
<evidence type="ECO:0000256" key="3">
    <source>
        <dbReference type="ARBA" id="ARBA00022692"/>
    </source>
</evidence>
<comment type="subcellular location">
    <subcellularLocation>
        <location evidence="1 6">Cell membrane</location>
        <topology evidence="1 6">Multi-pass membrane protein</topology>
    </subcellularLocation>
</comment>
<protein>
    <recommendedName>
        <fullName evidence="6">TVP38/TMEM64 family membrane protein</fullName>
    </recommendedName>
</protein>
<dbReference type="InterPro" id="IPR032816">
    <property type="entry name" value="VTT_dom"/>
</dbReference>
<evidence type="ECO:0000313" key="8">
    <source>
        <dbReference type="EMBL" id="MFC5446967.1"/>
    </source>
</evidence>
<keyword evidence="3 6" id="KW-0812">Transmembrane</keyword>
<gene>
    <name evidence="8" type="ORF">ACFPOG_01715</name>
</gene>
<dbReference type="Pfam" id="PF09335">
    <property type="entry name" value="VTT_dom"/>
    <property type="match status" value="1"/>
</dbReference>
<dbReference type="RefSeq" id="WP_270880349.1">
    <property type="nucleotide sequence ID" value="NZ_JAQFVF010000033.1"/>
</dbReference>
<proteinExistence type="inferred from homology"/>
<evidence type="ECO:0000256" key="5">
    <source>
        <dbReference type="ARBA" id="ARBA00023136"/>
    </source>
</evidence>
<evidence type="ECO:0000259" key="7">
    <source>
        <dbReference type="Pfam" id="PF09335"/>
    </source>
</evidence>
<sequence>MVRSKPLWLLLIWFTAAAACLLVLKFTDAWPHLDKTSLTDWLRANSLQGGVIYIIAYTLRPLLLFPATPLTLYGGYVFGALWGSVFDIIGAGAGALLSFYIARKWGRTGFQSLLKNKKVQAFDEKAGKNGFLVVLYMRLMPFFPFDGVSYGAGLSKVRFWDYTWATLIGIIPGAIVYNVFGASLQHIGSSGFYWAVAMYAVFALVPLAFRKRSKDRLNKDRDGLRDSN</sequence>
<dbReference type="PANTHER" id="PTHR12677">
    <property type="entry name" value="GOLGI APPARATUS MEMBRANE PROTEIN TVP38-RELATED"/>
    <property type="match status" value="1"/>
</dbReference>
<keyword evidence="2 6" id="KW-1003">Cell membrane</keyword>
<name>A0ABW0K1S4_9BACL</name>
<keyword evidence="4 6" id="KW-1133">Transmembrane helix</keyword>
<dbReference type="EMBL" id="JBHSMJ010000004">
    <property type="protein sequence ID" value="MFC5446967.1"/>
    <property type="molecule type" value="Genomic_DNA"/>
</dbReference>
<comment type="caution">
    <text evidence="6">Lacks conserved residue(s) required for the propagation of feature annotation.</text>
</comment>
<accession>A0ABW0K1S4</accession>
<organism evidence="8 9">
    <name type="scientific">Paenibacillus aestuarii</name>
    <dbReference type="NCBI Taxonomy" id="516965"/>
    <lineage>
        <taxon>Bacteria</taxon>
        <taxon>Bacillati</taxon>
        <taxon>Bacillota</taxon>
        <taxon>Bacilli</taxon>
        <taxon>Bacillales</taxon>
        <taxon>Paenibacillaceae</taxon>
        <taxon>Paenibacillus</taxon>
    </lineage>
</organism>
<feature type="domain" description="VTT" evidence="7">
    <location>
        <begin position="65"/>
        <end position="182"/>
    </location>
</feature>
<dbReference type="PANTHER" id="PTHR12677:SF59">
    <property type="entry name" value="GOLGI APPARATUS MEMBRANE PROTEIN TVP38-RELATED"/>
    <property type="match status" value="1"/>
</dbReference>
<evidence type="ECO:0000313" key="9">
    <source>
        <dbReference type="Proteomes" id="UP001596044"/>
    </source>
</evidence>
<feature type="transmembrane region" description="Helical" evidence="6">
    <location>
        <begin position="159"/>
        <end position="180"/>
    </location>
</feature>